<feature type="domain" description="PapC N-terminal" evidence="10">
    <location>
        <begin position="28"/>
        <end position="159"/>
    </location>
</feature>
<organism evidence="11 12">
    <name type="scientific">Photobacterium kishitanii</name>
    <dbReference type="NCBI Taxonomy" id="318456"/>
    <lineage>
        <taxon>Bacteria</taxon>
        <taxon>Pseudomonadati</taxon>
        <taxon>Pseudomonadota</taxon>
        <taxon>Gammaproteobacteria</taxon>
        <taxon>Vibrionales</taxon>
        <taxon>Vibrionaceae</taxon>
        <taxon>Photobacterium</taxon>
    </lineage>
</organism>
<evidence type="ECO:0000256" key="1">
    <source>
        <dbReference type="ARBA" id="ARBA00004571"/>
    </source>
</evidence>
<protein>
    <recommendedName>
        <fullName evidence="10">PapC N-terminal domain-containing protein</fullName>
    </recommendedName>
</protein>
<dbReference type="InterPro" id="IPR037224">
    <property type="entry name" value="PapC_N_sf"/>
</dbReference>
<comment type="subcellular location">
    <subcellularLocation>
        <location evidence="1">Cell outer membrane</location>
        <topology evidence="1">Multi-pass membrane protein</topology>
    </subcellularLocation>
</comment>
<dbReference type="PANTHER" id="PTHR30451">
    <property type="entry name" value="OUTER MEMBRANE USHER PROTEIN"/>
    <property type="match status" value="1"/>
</dbReference>
<keyword evidence="9" id="KW-0998">Cell outer membrane</keyword>
<dbReference type="EMBL" id="PYNF01000051">
    <property type="protein sequence ID" value="PSU88706.1"/>
    <property type="molecule type" value="Genomic_DNA"/>
</dbReference>
<evidence type="ECO:0000256" key="5">
    <source>
        <dbReference type="ARBA" id="ARBA00022558"/>
    </source>
</evidence>
<sequence>MKIRYSIFLSLTVIFQSNYVKADLDLSFIQGEDVKAPDIFKKKQTNIPGKYFVDVFLNNEKFGSQIITITNKDSNSICLSKNWIENIKLPVNFNKISKVYLSNRNCYDFNKIQSGSVKFNYSKQSLSINLPQAVFKKKIENDLWDYGSSGFRLNYAINGSKVFSNGSNANSEYLYGDFDLNANYGKWVLSVITRGMSSEGFMSPDMTLSTAIKPLKSSLSFGKAFTGTAIFPNFPFYGASIHSDLGMESWTARGYAPVINGVLNSNARITIKQEGYILYSKVLPAGPYSLIDIDPISNGDLSVVTEEANGNKTIRVYPVTTASALLRENNYHYNISTGMRDKYDNRLNGAFLFASLDYGFKSGTLNTAAIVHDKYQSLGYGYTLPIGKFGVVSTSINVARSKFNKVKVSKQHNQKGTSIVLQYSKYFGKNTNVKFLNYRYVGKGYNDFSSFNPNNTYTKHDKNNRYQAVISQQIGSFSLNTSGWVQSHQDVGGNISISGTVGDVNIMLSGGYSSYNNTKSNYNTSLNFNIPLNIWNKTQYLNSSINYVERSGVSINNGISIDNNNGMSYDVNVNMDKNQKMLSLYTSKSFSSIETGMSISKSNNTTAISTGFSGSIAGAKDVGLAYSNQQEDTLAIAHISNLKGITFNGDSPTNSFGNSIIPLSNYQNNSISIDAENIPDNISLIDNTYHFIPTENAIVVRDFKYIKVNNYFLRIFNKEGKVFPMGTQVKTNNGDNVGFIALGGVLVATLVSPEEYLKITDDSKICKINMSNITANKNKIIDVHCE</sequence>
<dbReference type="InterPro" id="IPR042186">
    <property type="entry name" value="FimD_plug_dom"/>
</dbReference>
<dbReference type="Pfam" id="PF00577">
    <property type="entry name" value="Usher"/>
    <property type="match status" value="1"/>
</dbReference>
<keyword evidence="7" id="KW-0732">Signal</keyword>
<dbReference type="Proteomes" id="UP000241426">
    <property type="component" value="Unassembled WGS sequence"/>
</dbReference>
<evidence type="ECO:0000256" key="6">
    <source>
        <dbReference type="ARBA" id="ARBA00022692"/>
    </source>
</evidence>
<evidence type="ECO:0000256" key="4">
    <source>
        <dbReference type="ARBA" id="ARBA00022452"/>
    </source>
</evidence>
<evidence type="ECO:0000313" key="12">
    <source>
        <dbReference type="Proteomes" id="UP000241426"/>
    </source>
</evidence>
<keyword evidence="8" id="KW-0472">Membrane</keyword>
<dbReference type="GO" id="GO:0009279">
    <property type="term" value="C:cell outer membrane"/>
    <property type="evidence" value="ECO:0007669"/>
    <property type="project" value="UniProtKB-SubCell"/>
</dbReference>
<dbReference type="InterPro" id="IPR000015">
    <property type="entry name" value="Fimb_usher"/>
</dbReference>
<keyword evidence="5" id="KW-1029">Fimbrium biogenesis</keyword>
<evidence type="ECO:0000313" key="11">
    <source>
        <dbReference type="EMBL" id="PSU88706.1"/>
    </source>
</evidence>
<dbReference type="Gene3D" id="2.60.40.2610">
    <property type="entry name" value="Outer membrane usher protein FimD, plug domain"/>
    <property type="match status" value="1"/>
</dbReference>
<dbReference type="Gene3D" id="3.10.20.410">
    <property type="match status" value="1"/>
</dbReference>
<comment type="similarity">
    <text evidence="2">Belongs to the fimbrial export usher family.</text>
</comment>
<proteinExistence type="inferred from homology"/>
<dbReference type="Pfam" id="PF13954">
    <property type="entry name" value="PapC_N"/>
    <property type="match status" value="1"/>
</dbReference>
<gene>
    <name evidence="11" type="ORF">C9J27_25110</name>
</gene>
<dbReference type="GO" id="GO:0015473">
    <property type="term" value="F:fimbrial usher porin activity"/>
    <property type="evidence" value="ECO:0007669"/>
    <property type="project" value="InterPro"/>
</dbReference>
<dbReference type="GO" id="GO:0009297">
    <property type="term" value="P:pilus assembly"/>
    <property type="evidence" value="ECO:0007669"/>
    <property type="project" value="InterPro"/>
</dbReference>
<evidence type="ECO:0000256" key="9">
    <source>
        <dbReference type="ARBA" id="ARBA00023237"/>
    </source>
</evidence>
<evidence type="ECO:0000259" key="10">
    <source>
        <dbReference type="Pfam" id="PF13954"/>
    </source>
</evidence>
<evidence type="ECO:0000256" key="7">
    <source>
        <dbReference type="ARBA" id="ARBA00022729"/>
    </source>
</evidence>
<reference evidence="11 12" key="1">
    <citation type="submission" date="2018-01" db="EMBL/GenBank/DDBJ databases">
        <title>Whole genome sequencing of Histamine producing bacteria.</title>
        <authorList>
            <person name="Butler K."/>
        </authorList>
    </citation>
    <scope>NUCLEOTIDE SEQUENCE [LARGE SCALE GENOMIC DNA]</scope>
    <source>
        <strain evidence="11 12">FS-7.2</strain>
    </source>
</reference>
<dbReference type="SUPFAM" id="SSF141729">
    <property type="entry name" value="FimD N-terminal domain-like"/>
    <property type="match status" value="1"/>
</dbReference>
<comment type="caution">
    <text evidence="11">The sequence shown here is derived from an EMBL/GenBank/DDBJ whole genome shotgun (WGS) entry which is preliminary data.</text>
</comment>
<evidence type="ECO:0000256" key="8">
    <source>
        <dbReference type="ARBA" id="ARBA00023136"/>
    </source>
</evidence>
<dbReference type="PANTHER" id="PTHR30451:SF21">
    <property type="entry name" value="FIMBRIAL USHER DOMAIN-CONTAINING PROTEIN YDET-RELATED"/>
    <property type="match status" value="1"/>
</dbReference>
<accession>A0A2T3KAF5</accession>
<dbReference type="Gene3D" id="2.60.40.3110">
    <property type="match status" value="1"/>
</dbReference>
<keyword evidence="6" id="KW-0812">Transmembrane</keyword>
<keyword evidence="4" id="KW-1134">Transmembrane beta strand</keyword>
<name>A0A2T3KAF5_9GAMM</name>
<evidence type="ECO:0000256" key="3">
    <source>
        <dbReference type="ARBA" id="ARBA00022448"/>
    </source>
</evidence>
<evidence type="ECO:0000256" key="2">
    <source>
        <dbReference type="ARBA" id="ARBA00008064"/>
    </source>
</evidence>
<keyword evidence="3" id="KW-0813">Transport</keyword>
<dbReference type="AlphaFoldDB" id="A0A2T3KAF5"/>
<dbReference type="InterPro" id="IPR025885">
    <property type="entry name" value="PapC_N"/>
</dbReference>
<dbReference type="RefSeq" id="WP_107290200.1">
    <property type="nucleotide sequence ID" value="NZ_PYNF01000051.1"/>
</dbReference>